<name>A0A7L2IPC5_9PICI</name>
<feature type="non-terminal residue" evidence="8">
    <location>
        <position position="1"/>
    </location>
</feature>
<dbReference type="Gene3D" id="2.40.10.10">
    <property type="entry name" value="Trypsin-like serine proteases"/>
    <property type="match status" value="2"/>
</dbReference>
<evidence type="ECO:0000313" key="9">
    <source>
        <dbReference type="Proteomes" id="UP000536381"/>
    </source>
</evidence>
<comment type="caution">
    <text evidence="8">The sequence shown here is derived from an EMBL/GenBank/DDBJ whole genome shotgun (WGS) entry which is preliminary data.</text>
</comment>
<keyword evidence="4" id="KW-0865">Zymogen</keyword>
<protein>
    <submittedName>
        <fullName evidence="8">GRAA protein</fullName>
    </submittedName>
</protein>
<dbReference type="EMBL" id="VWYK01086973">
    <property type="protein sequence ID" value="NXR12757.1"/>
    <property type="molecule type" value="Genomic_DNA"/>
</dbReference>
<evidence type="ECO:0000256" key="2">
    <source>
        <dbReference type="ARBA" id="ARBA00022729"/>
    </source>
</evidence>
<proteinExistence type="predicted"/>
<feature type="chain" id="PRO_5029763008" evidence="6">
    <location>
        <begin position="29"/>
        <end position="264"/>
    </location>
</feature>
<dbReference type="PROSITE" id="PS00134">
    <property type="entry name" value="TRYPSIN_HIS"/>
    <property type="match status" value="1"/>
</dbReference>
<dbReference type="GO" id="GO:0004252">
    <property type="term" value="F:serine-type endopeptidase activity"/>
    <property type="evidence" value="ECO:0007669"/>
    <property type="project" value="InterPro"/>
</dbReference>
<dbReference type="PANTHER" id="PTHR24271">
    <property type="entry name" value="KALLIKREIN-RELATED"/>
    <property type="match status" value="1"/>
</dbReference>
<evidence type="ECO:0000256" key="1">
    <source>
        <dbReference type="ARBA" id="ARBA00022670"/>
    </source>
</evidence>
<evidence type="ECO:0000256" key="4">
    <source>
        <dbReference type="ARBA" id="ARBA00023145"/>
    </source>
</evidence>
<dbReference type="InterPro" id="IPR018114">
    <property type="entry name" value="TRYPSIN_HIS"/>
</dbReference>
<organism evidence="8 9">
    <name type="scientific">Semnornis frantzii</name>
    <dbReference type="NCBI Taxonomy" id="91796"/>
    <lineage>
        <taxon>Eukaryota</taxon>
        <taxon>Metazoa</taxon>
        <taxon>Chordata</taxon>
        <taxon>Craniata</taxon>
        <taxon>Vertebrata</taxon>
        <taxon>Euteleostomi</taxon>
        <taxon>Archelosauria</taxon>
        <taxon>Archosauria</taxon>
        <taxon>Dinosauria</taxon>
        <taxon>Saurischia</taxon>
        <taxon>Theropoda</taxon>
        <taxon>Coelurosauria</taxon>
        <taxon>Aves</taxon>
        <taxon>Neognathae</taxon>
        <taxon>Neoaves</taxon>
        <taxon>Telluraves</taxon>
        <taxon>Coraciimorphae</taxon>
        <taxon>Piciformes</taxon>
        <taxon>Ramphastidae</taxon>
        <taxon>Semnornis</taxon>
    </lineage>
</organism>
<evidence type="ECO:0000313" key="8">
    <source>
        <dbReference type="EMBL" id="NXR12757.1"/>
    </source>
</evidence>
<keyword evidence="9" id="KW-1185">Reference proteome</keyword>
<dbReference type="AlphaFoldDB" id="A0A7L2IPC5"/>
<gene>
    <name evidence="8" type="primary">Gzma</name>
    <name evidence="8" type="ORF">SEMFRA_R07035</name>
</gene>
<dbReference type="Pfam" id="PF00089">
    <property type="entry name" value="Trypsin"/>
    <property type="match status" value="1"/>
</dbReference>
<dbReference type="Proteomes" id="UP000536381">
    <property type="component" value="Unassembled WGS sequence"/>
</dbReference>
<dbReference type="SMART" id="SM00020">
    <property type="entry name" value="Tryp_SPc"/>
    <property type="match status" value="1"/>
</dbReference>
<evidence type="ECO:0000256" key="3">
    <source>
        <dbReference type="ARBA" id="ARBA00022825"/>
    </source>
</evidence>
<evidence type="ECO:0000256" key="5">
    <source>
        <dbReference type="ARBA" id="ARBA00023157"/>
    </source>
</evidence>
<dbReference type="OrthoDB" id="6755574at2759"/>
<dbReference type="GO" id="GO:0006508">
    <property type="term" value="P:proteolysis"/>
    <property type="evidence" value="ECO:0007669"/>
    <property type="project" value="UniProtKB-KW"/>
</dbReference>
<dbReference type="InterPro" id="IPR001254">
    <property type="entry name" value="Trypsin_dom"/>
</dbReference>
<keyword evidence="2 6" id="KW-0732">Signal</keyword>
<dbReference type="PROSITE" id="PS50240">
    <property type="entry name" value="TRYPSIN_DOM"/>
    <property type="match status" value="1"/>
</dbReference>
<dbReference type="InterPro" id="IPR001314">
    <property type="entry name" value="Peptidase_S1A"/>
</dbReference>
<sequence>RQTEAMGALFTLFTSAAVVLLIIHGGLCVDIIGGSEVVPHSRPFMALIKGPDESVCGGALIKEDWVLTAAHCYMKRARVILGAHSLKAEAKEKQRQVFQIAKQIPYPCYCSCSKENDIMLLQLHKRAVLGKAVRLIPLPTSDDDPNPGTTCTVAGWGQTQNSEKKLSDTLREVNVTVISRRICNDKSHYNNNPVITSNMICAGSINGGKDSCNGDSGGPLRCNNVMKGITAFGKAKKCGAVDGPGVYTRLTKQYLQWIRKTIGG</sequence>
<evidence type="ECO:0000256" key="6">
    <source>
        <dbReference type="SAM" id="SignalP"/>
    </source>
</evidence>
<dbReference type="FunFam" id="2.40.10.10:FF:000014">
    <property type="entry name" value="Complement factor D"/>
    <property type="match status" value="1"/>
</dbReference>
<dbReference type="CDD" id="cd00190">
    <property type="entry name" value="Tryp_SPc"/>
    <property type="match status" value="1"/>
</dbReference>
<evidence type="ECO:0000259" key="7">
    <source>
        <dbReference type="PROSITE" id="PS50240"/>
    </source>
</evidence>
<keyword evidence="3" id="KW-0378">Hydrolase</keyword>
<feature type="signal peptide" evidence="6">
    <location>
        <begin position="1"/>
        <end position="28"/>
    </location>
</feature>
<reference evidence="8 9" key="1">
    <citation type="submission" date="2019-09" db="EMBL/GenBank/DDBJ databases">
        <title>Bird 10,000 Genomes (B10K) Project - Family phase.</title>
        <authorList>
            <person name="Zhang G."/>
        </authorList>
    </citation>
    <scope>NUCLEOTIDE SEQUENCE [LARGE SCALE GENOMIC DNA]</scope>
    <source>
        <strain evidence="8">B10K-DU-001-42</strain>
        <tissue evidence="8">Muscle</tissue>
    </source>
</reference>
<keyword evidence="1" id="KW-0645">Protease</keyword>
<feature type="domain" description="Peptidase S1" evidence="7">
    <location>
        <begin position="31"/>
        <end position="263"/>
    </location>
</feature>
<dbReference type="PANTHER" id="PTHR24271:SF69">
    <property type="entry name" value="GRANZYME A"/>
    <property type="match status" value="1"/>
</dbReference>
<dbReference type="InterPro" id="IPR009003">
    <property type="entry name" value="Peptidase_S1_PA"/>
</dbReference>
<dbReference type="InterPro" id="IPR043504">
    <property type="entry name" value="Peptidase_S1_PA_chymotrypsin"/>
</dbReference>
<feature type="non-terminal residue" evidence="8">
    <location>
        <position position="264"/>
    </location>
</feature>
<accession>A0A7L2IPC5</accession>
<keyword evidence="3" id="KW-0720">Serine protease</keyword>
<dbReference type="FunFam" id="2.40.10.10:FF:000005">
    <property type="entry name" value="Serine protease 37"/>
    <property type="match status" value="1"/>
</dbReference>
<dbReference type="SUPFAM" id="SSF50494">
    <property type="entry name" value="Trypsin-like serine proteases"/>
    <property type="match status" value="1"/>
</dbReference>
<keyword evidence="5" id="KW-1015">Disulfide bond</keyword>
<dbReference type="PRINTS" id="PR00722">
    <property type="entry name" value="CHYMOTRYPSIN"/>
</dbReference>